<dbReference type="GO" id="GO:0003824">
    <property type="term" value="F:catalytic activity"/>
    <property type="evidence" value="ECO:0007669"/>
    <property type="project" value="UniProtKB-ARBA"/>
</dbReference>
<evidence type="ECO:0000256" key="5">
    <source>
        <dbReference type="ARBA" id="ARBA00023277"/>
    </source>
</evidence>
<feature type="region of interest" description="Disordered" evidence="6">
    <location>
        <begin position="762"/>
        <end position="789"/>
    </location>
</feature>
<evidence type="ECO:0000259" key="7">
    <source>
        <dbReference type="Pfam" id="PF00723"/>
    </source>
</evidence>
<keyword evidence="3" id="KW-0321">Glycogen metabolism</keyword>
<feature type="domain" description="ILEI/PANDER" evidence="8">
    <location>
        <begin position="1130"/>
        <end position="1218"/>
    </location>
</feature>
<dbReference type="GO" id="GO:0005516">
    <property type="term" value="F:calmodulin binding"/>
    <property type="evidence" value="ECO:0007669"/>
    <property type="project" value="UniProtKB-KW"/>
</dbReference>
<feature type="region of interest" description="Disordered" evidence="6">
    <location>
        <begin position="803"/>
        <end position="829"/>
    </location>
</feature>
<keyword evidence="11" id="KW-1185">Reference proteome</keyword>
<keyword evidence="4" id="KW-0112">Calmodulin-binding</keyword>
<dbReference type="GO" id="GO:0005964">
    <property type="term" value="C:phosphorylase kinase complex"/>
    <property type="evidence" value="ECO:0007669"/>
    <property type="project" value="TreeGrafter"/>
</dbReference>
<dbReference type="Gene3D" id="1.50.10.10">
    <property type="match status" value="1"/>
</dbReference>
<evidence type="ECO:0000256" key="2">
    <source>
        <dbReference type="ARBA" id="ARBA00007128"/>
    </source>
</evidence>
<comment type="pathway">
    <text evidence="1">Glycan biosynthesis; glycogen metabolism.</text>
</comment>
<evidence type="ECO:0000259" key="9">
    <source>
        <dbReference type="Pfam" id="PF19292"/>
    </source>
</evidence>
<feature type="domain" description="GH15-like" evidence="7">
    <location>
        <begin position="7"/>
        <end position="994"/>
    </location>
</feature>
<dbReference type="UniPathway" id="UPA00163"/>
<evidence type="ECO:0000256" key="1">
    <source>
        <dbReference type="ARBA" id="ARBA00005131"/>
    </source>
</evidence>
<dbReference type="InterPro" id="IPR045583">
    <property type="entry name" value="KPBA/B_C"/>
</dbReference>
<evidence type="ECO:0000256" key="3">
    <source>
        <dbReference type="ARBA" id="ARBA00022600"/>
    </source>
</evidence>
<feature type="region of interest" description="Disordered" evidence="6">
    <location>
        <begin position="709"/>
        <end position="732"/>
    </location>
</feature>
<comment type="similarity">
    <text evidence="2">Belongs to the phosphorylase b kinase regulatory chain family.</text>
</comment>
<organism evidence="10 11">
    <name type="scientific">Circinella minor</name>
    <dbReference type="NCBI Taxonomy" id="1195481"/>
    <lineage>
        <taxon>Eukaryota</taxon>
        <taxon>Fungi</taxon>
        <taxon>Fungi incertae sedis</taxon>
        <taxon>Mucoromycota</taxon>
        <taxon>Mucoromycotina</taxon>
        <taxon>Mucoromycetes</taxon>
        <taxon>Mucorales</taxon>
        <taxon>Lichtheimiaceae</taxon>
        <taxon>Circinella</taxon>
    </lineage>
</organism>
<dbReference type="InterPro" id="IPR012341">
    <property type="entry name" value="6hp_glycosidase-like_sf"/>
</dbReference>
<accession>A0A8H7S0J5</accession>
<dbReference type="InterPro" id="IPR011613">
    <property type="entry name" value="GH15-like"/>
</dbReference>
<name>A0A8H7S0J5_9FUNG</name>
<feature type="compositionally biased region" description="Polar residues" evidence="6">
    <location>
        <begin position="804"/>
        <end position="827"/>
    </location>
</feature>
<dbReference type="SUPFAM" id="SSF48208">
    <property type="entry name" value="Six-hairpin glycosidases"/>
    <property type="match status" value="2"/>
</dbReference>
<protein>
    <recommendedName>
        <fullName evidence="12">Phosphorylase kinase alphabeta</fullName>
    </recommendedName>
</protein>
<evidence type="ECO:0000313" key="10">
    <source>
        <dbReference type="EMBL" id="KAG2220005.1"/>
    </source>
</evidence>
<feature type="region of interest" description="Disordered" evidence="6">
    <location>
        <begin position="615"/>
        <end position="634"/>
    </location>
</feature>
<dbReference type="PANTHER" id="PTHR10749">
    <property type="entry name" value="PHOSPHORYLASE B KINASE REGULATORY SUBUNIT"/>
    <property type="match status" value="1"/>
</dbReference>
<gene>
    <name evidence="10" type="ORF">INT45_010373</name>
</gene>
<keyword evidence="5" id="KW-0119">Carbohydrate metabolism</keyword>
<dbReference type="Pfam" id="PF00723">
    <property type="entry name" value="Glyco_hydro_15"/>
    <property type="match status" value="1"/>
</dbReference>
<evidence type="ECO:0008006" key="12">
    <source>
        <dbReference type="Google" id="ProtNLM"/>
    </source>
</evidence>
<feature type="compositionally biased region" description="Basic and acidic residues" evidence="6">
    <location>
        <begin position="773"/>
        <end position="782"/>
    </location>
</feature>
<reference evidence="10 11" key="1">
    <citation type="submission" date="2020-12" db="EMBL/GenBank/DDBJ databases">
        <title>Metabolic potential, ecology and presence of endohyphal bacteria is reflected in genomic diversity of Mucoromycotina.</title>
        <authorList>
            <person name="Muszewska A."/>
            <person name="Okrasinska A."/>
            <person name="Steczkiewicz K."/>
            <person name="Drgas O."/>
            <person name="Orlowska M."/>
            <person name="Perlinska-Lenart U."/>
            <person name="Aleksandrzak-Piekarczyk T."/>
            <person name="Szatraj K."/>
            <person name="Zielenkiewicz U."/>
            <person name="Pilsyk S."/>
            <person name="Malc E."/>
            <person name="Mieczkowski P."/>
            <person name="Kruszewska J.S."/>
            <person name="Biernat P."/>
            <person name="Pawlowska J."/>
        </authorList>
    </citation>
    <scope>NUCLEOTIDE SEQUENCE [LARGE SCALE GENOMIC DNA]</scope>
    <source>
        <strain evidence="10 11">CBS 142.35</strain>
    </source>
</reference>
<dbReference type="OrthoDB" id="5971574at2759"/>
<dbReference type="InterPro" id="IPR039477">
    <property type="entry name" value="ILEI/PANDER_dom"/>
</dbReference>
<dbReference type="GO" id="GO:0005977">
    <property type="term" value="P:glycogen metabolic process"/>
    <property type="evidence" value="ECO:0007669"/>
    <property type="project" value="UniProtKB-UniPathway"/>
</dbReference>
<sequence>IQRSLQRLDYYYQAINATILSKQNAVSGLIPASVAITTHGDYTDAWVRDNVYSIYAVYGLALAYRRVDNDNGRAFELEHAVIKLMRGLLFAMMRQADKVEQFKKTQVLEHSLHAKYNTANGETVVGDFDWGHLQIDATSFFLVALADMTSSGFTIVYTQDEVDFVQNLVFYIERAYRTPDYGIWERGNKSNHGQPELNSSSIGMALAALRAINGVNLFGARGGPTTVIHVLPDELTRNATTLHSFLPRESNSKEIDGSVLSVIGFPAFAVNDPELIRRSKQEAKEKLEGKYGWKRFLRDGHQTVLEDTSRLHYNLNELKIFENIESEWPLFFTYLVLEGLFTDNMEQAEEYSKKLEPLIINSTHVHQLPVSPGGGTVSPASGSSSKYSFLSSNGADPDLSIPLVAELYYVPPEYIDAEKANPHTQPRSPNDNLPLVWALSLYFLGRLIQEDLLSPSEVDPLGRRFAAKRVPRQHIVQIVLLSEDETLKNTLSMYGLETQTMSEIASNITVLHPRALAEVYAGLGRNSKLGLSGRPKRPVGVLGTSRLYRIQGQIYAFTPHFMDNEEFYLNSDPDYLVSAFESELSFTSQNWFYPGRPTMVVSLTNALLGAAMVQQGKRQHHHNGGDRSTNATISDRSSQKNLLSFFMNLRCGESNHGTRVRLCHLTESVNTSNIESLDFLINQPDMNWESILLFANKRARNRRRSIHRKLGYDEGETQANTPGNKTPRRRNTAFHGKSLASPLDRLNQESYFEQLSTALSNLKPSDAYEDDEPQFKLKEPEQHNSSPSARKTLAANHVDVGSTIEESSGSPLQGEDSLTSDRPSSESPADMLALMLGDPSQFNQAVDSLLASVNLYDQIDLLQYLASCQPNEFYINQLQATIKELLEEVYLKSMRLQYWSIARQAAGLLHKIVPSLTINITDLVIRQKQVSIGSGPQEYLMSMPTAPDALSKMIAEHCNDDVREGPVVQEIIIYLGGLIRTEPHIFDGILRLRTHYIIIALREEISRTNGVDEEEAVEHLMQLSPFEMKTLLATILSGPRLCDNGIVVRDKPGGFLMLSLPLSKKEKQLQYEQQQQQQQKQSEETIASVATTMVVENNNQLVICAQSAGYNWGNFARVDINGHTLHGNSRGLHVWAIDRSTQLLLERGSFDTHISTEESVEFKRFIDWLSPGTIVVVAAKDDCTEHLGKEGYEAMESLGSTKIRQVGYRDSYVFIGEKRHLTNHEGSSITSSPIIEQHNSKGPTELIERIITTSNTTERTTSTNSNNKFNIKYSNNNNNSSNGVIDTCHFPHSNGRWLRRRKNDGALNRVSPQFFPNTWKVLDSSQGLRIRNHTLPRDPTVLEKTAEEFNFALAVEIFLGWLTDPAERQIAVETLTVIYQLKERNPEMQLSTYIDIVQIMDTAVEFFWTKWSKDNITGSSYKENKWLAHKLFYDLPKQGSDDSTFGYLTKSALKVLPFDFNY</sequence>
<comment type="caution">
    <text evidence="10">The sequence shown here is derived from an EMBL/GenBank/DDBJ whole genome shotgun (WGS) entry which is preliminary data.</text>
</comment>
<evidence type="ECO:0000256" key="4">
    <source>
        <dbReference type="ARBA" id="ARBA00022860"/>
    </source>
</evidence>
<evidence type="ECO:0000313" key="11">
    <source>
        <dbReference type="Proteomes" id="UP000646827"/>
    </source>
</evidence>
<dbReference type="Pfam" id="PF15711">
    <property type="entry name" value="ILEI"/>
    <property type="match status" value="1"/>
</dbReference>
<dbReference type="InterPro" id="IPR008928">
    <property type="entry name" value="6-hairpin_glycosidase_sf"/>
</dbReference>
<dbReference type="PANTHER" id="PTHR10749:SF8">
    <property type="entry name" value="PHOSPHORYLASE B KINASE REGULATORY SUBUNIT BETA"/>
    <property type="match status" value="1"/>
</dbReference>
<evidence type="ECO:0000259" key="8">
    <source>
        <dbReference type="Pfam" id="PF15711"/>
    </source>
</evidence>
<dbReference type="Proteomes" id="UP000646827">
    <property type="component" value="Unassembled WGS sequence"/>
</dbReference>
<evidence type="ECO:0000256" key="6">
    <source>
        <dbReference type="SAM" id="MobiDB-lite"/>
    </source>
</evidence>
<feature type="non-terminal residue" evidence="10">
    <location>
        <position position="1"/>
    </location>
</feature>
<proteinExistence type="inferred from homology"/>
<dbReference type="InterPro" id="IPR008734">
    <property type="entry name" value="PHK_A/B_su"/>
</dbReference>
<dbReference type="Pfam" id="PF19292">
    <property type="entry name" value="KPBB_C"/>
    <property type="match status" value="1"/>
</dbReference>
<dbReference type="EMBL" id="JAEPRB010000155">
    <property type="protein sequence ID" value="KAG2220005.1"/>
    <property type="molecule type" value="Genomic_DNA"/>
</dbReference>
<feature type="domain" description="Phosphorylase b kinase regulatory subunit alpha/beta C-terminal" evidence="9">
    <location>
        <begin position="1243"/>
        <end position="1440"/>
    </location>
</feature>
<dbReference type="PROSITE" id="PS52031">
    <property type="entry name" value="GG_LECTIN"/>
    <property type="match status" value="1"/>
</dbReference>